<dbReference type="InterPro" id="IPR017972">
    <property type="entry name" value="Cyt_P450_CS"/>
</dbReference>
<evidence type="ECO:0008006" key="10">
    <source>
        <dbReference type="Google" id="ProtNLM"/>
    </source>
</evidence>
<dbReference type="InterPro" id="IPR036396">
    <property type="entry name" value="Cyt_P450_sf"/>
</dbReference>
<dbReference type="GO" id="GO:0005506">
    <property type="term" value="F:iron ion binding"/>
    <property type="evidence" value="ECO:0007669"/>
    <property type="project" value="InterPro"/>
</dbReference>
<sequence length="520" mass="58615">MLLATYLQFALHYVTEFHISLLISALLATVIYKYRSHAIGAHPRRDLKEPKGAVPLLGHLLVLASYPGAKMYEFLDKQNKELGPVWSISLPLFGRMIQGDEPEIVEHVLKTNFPNYIKGPMLKDMLTDIIGVGFFLADGADWRYLRKLMVQIFSVKAFHDYTSDTFATMGLKVVDYLGKAADEGSVVNIYALMHHYTLDSFSFIMCGQSFGSLDDIEQKAPLAAAFDKLLAAAGHRLLDPAWKIRELLTGERKAILDARAMIQQFFQDIIDKRRKEGYHGTKRDLLQLFMEWTDEDEKSLPGDIMLDSIFQITVAAYDTTAQAISWMFYLMLRDGADKDIIKKLTQEVDDVLKGHNPTYSTHKQQKYAEACAYSSIISILLAVRMYPPGAKVMRQCANDDVLPGGIKIHKGDWFSWSPMVMGKSVAIWGPDAGEYKPSRWMGTEKPSQSKFLAFNAGPRSCPGQRFAVLEAMTMIGMILQSFEVELVHPSKTPEYGMSMTLPMVHGLEVRVSRRAISKEI</sequence>
<feature type="binding site" description="axial binding residue" evidence="5">
    <location>
        <position position="461"/>
    </location>
    <ligand>
        <name>heme</name>
        <dbReference type="ChEBI" id="CHEBI:30413"/>
    </ligand>
    <ligandPart>
        <name>Fe</name>
        <dbReference type="ChEBI" id="CHEBI:18248"/>
    </ligandPart>
</feature>
<dbReference type="AlphaFoldDB" id="A0A9P7ZZ83"/>
<keyword evidence="2 5" id="KW-0479">Metal-binding</keyword>
<dbReference type="Gene3D" id="1.10.630.10">
    <property type="entry name" value="Cytochrome P450"/>
    <property type="match status" value="1"/>
</dbReference>
<organism evidence="8 9">
    <name type="scientific">Mortierella alpina</name>
    <name type="common">Oleaginous fungus</name>
    <name type="synonym">Mortierella renispora</name>
    <dbReference type="NCBI Taxonomy" id="64518"/>
    <lineage>
        <taxon>Eukaryota</taxon>
        <taxon>Fungi</taxon>
        <taxon>Fungi incertae sedis</taxon>
        <taxon>Mucoromycota</taxon>
        <taxon>Mortierellomycotina</taxon>
        <taxon>Mortierellomycetes</taxon>
        <taxon>Mortierellales</taxon>
        <taxon>Mortierellaceae</taxon>
        <taxon>Mortierella</taxon>
    </lineage>
</organism>
<dbReference type="PRINTS" id="PR00385">
    <property type="entry name" value="P450"/>
</dbReference>
<evidence type="ECO:0000256" key="3">
    <source>
        <dbReference type="ARBA" id="ARBA00023002"/>
    </source>
</evidence>
<dbReference type="GO" id="GO:0016705">
    <property type="term" value="F:oxidoreductase activity, acting on paired donors, with incorporation or reduction of molecular oxygen"/>
    <property type="evidence" value="ECO:0007669"/>
    <property type="project" value="InterPro"/>
</dbReference>
<comment type="similarity">
    <text evidence="1 6">Belongs to the cytochrome P450 family.</text>
</comment>
<dbReference type="InterPro" id="IPR001128">
    <property type="entry name" value="Cyt_P450"/>
</dbReference>
<evidence type="ECO:0000256" key="1">
    <source>
        <dbReference type="ARBA" id="ARBA00010617"/>
    </source>
</evidence>
<dbReference type="GO" id="GO:0020037">
    <property type="term" value="F:heme binding"/>
    <property type="evidence" value="ECO:0007669"/>
    <property type="project" value="InterPro"/>
</dbReference>
<name>A0A9P7ZZ83_MORAP</name>
<keyword evidence="3 6" id="KW-0560">Oxidoreductase</keyword>
<evidence type="ECO:0000313" key="9">
    <source>
        <dbReference type="Proteomes" id="UP000717515"/>
    </source>
</evidence>
<gene>
    <name evidence="8" type="ORF">KVV02_000678</name>
</gene>
<keyword evidence="7" id="KW-0472">Membrane</keyword>
<evidence type="ECO:0000256" key="2">
    <source>
        <dbReference type="ARBA" id="ARBA00022723"/>
    </source>
</evidence>
<dbReference type="PRINTS" id="PR00463">
    <property type="entry name" value="EP450I"/>
</dbReference>
<keyword evidence="7" id="KW-0812">Transmembrane</keyword>
<dbReference type="InterPro" id="IPR002401">
    <property type="entry name" value="Cyt_P450_E_grp-I"/>
</dbReference>
<feature type="transmembrane region" description="Helical" evidence="7">
    <location>
        <begin position="6"/>
        <end position="32"/>
    </location>
</feature>
<comment type="cofactor">
    <cofactor evidence="5">
        <name>heme</name>
        <dbReference type="ChEBI" id="CHEBI:30413"/>
    </cofactor>
</comment>
<keyword evidence="4 5" id="KW-0408">Iron</keyword>
<dbReference type="Pfam" id="PF00067">
    <property type="entry name" value="p450"/>
    <property type="match status" value="1"/>
</dbReference>
<keyword evidence="6" id="KW-0503">Monooxygenase</keyword>
<proteinExistence type="inferred from homology"/>
<keyword evidence="7" id="KW-1133">Transmembrane helix</keyword>
<evidence type="ECO:0000256" key="7">
    <source>
        <dbReference type="SAM" id="Phobius"/>
    </source>
</evidence>
<accession>A0A9P7ZZ83</accession>
<evidence type="ECO:0000256" key="4">
    <source>
        <dbReference type="ARBA" id="ARBA00023004"/>
    </source>
</evidence>
<protein>
    <recommendedName>
        <fullName evidence="10">Cytochrome P450</fullName>
    </recommendedName>
</protein>
<dbReference type="PROSITE" id="PS00086">
    <property type="entry name" value="CYTOCHROME_P450"/>
    <property type="match status" value="1"/>
</dbReference>
<keyword evidence="5 6" id="KW-0349">Heme</keyword>
<feature type="transmembrane region" description="Helical" evidence="7">
    <location>
        <begin position="52"/>
        <end position="69"/>
    </location>
</feature>
<dbReference type="GO" id="GO:0004497">
    <property type="term" value="F:monooxygenase activity"/>
    <property type="evidence" value="ECO:0007669"/>
    <property type="project" value="UniProtKB-KW"/>
</dbReference>
<comment type="caution">
    <text evidence="8">The sequence shown here is derived from an EMBL/GenBank/DDBJ whole genome shotgun (WGS) entry which is preliminary data.</text>
</comment>
<evidence type="ECO:0000313" key="8">
    <source>
        <dbReference type="EMBL" id="KAG9321064.1"/>
    </source>
</evidence>
<dbReference type="SUPFAM" id="SSF48264">
    <property type="entry name" value="Cytochrome P450"/>
    <property type="match status" value="1"/>
</dbReference>
<reference evidence="8" key="1">
    <citation type="submission" date="2021-07" db="EMBL/GenBank/DDBJ databases">
        <title>Draft genome of Mortierella alpina, strain LL118, isolated from an aspen leaf litter sample.</title>
        <authorList>
            <person name="Yang S."/>
            <person name="Vinatzer B.A."/>
        </authorList>
    </citation>
    <scope>NUCLEOTIDE SEQUENCE</scope>
    <source>
        <strain evidence="8">LL118</strain>
    </source>
</reference>
<evidence type="ECO:0000256" key="6">
    <source>
        <dbReference type="RuleBase" id="RU000461"/>
    </source>
</evidence>
<dbReference type="PANTHER" id="PTHR24296">
    <property type="entry name" value="CYTOCHROME P450"/>
    <property type="match status" value="1"/>
</dbReference>
<dbReference type="GO" id="GO:0006629">
    <property type="term" value="P:lipid metabolic process"/>
    <property type="evidence" value="ECO:0007669"/>
    <property type="project" value="UniProtKB-ARBA"/>
</dbReference>
<dbReference type="EMBL" id="JAIFTL010000234">
    <property type="protein sequence ID" value="KAG9321064.1"/>
    <property type="molecule type" value="Genomic_DNA"/>
</dbReference>
<evidence type="ECO:0000256" key="5">
    <source>
        <dbReference type="PIRSR" id="PIRSR602401-1"/>
    </source>
</evidence>
<dbReference type="Proteomes" id="UP000717515">
    <property type="component" value="Unassembled WGS sequence"/>
</dbReference>